<dbReference type="EC" id="2.4.-.-" evidence="1"/>
<sequence>MVSEDRSRPPAYRILVLPFSLLFGTSTTLLRVCAWGFWGATLGFVYLAGRAIAEPIAGAFAALFLLVCPIAIGTNMRFYVDYPLYLAIAATFYFLFRDWNRETPSRYNWIGLGIALGLGGLAKPTIIFTIVPVLFLALVLSWRRMITTPTPKSLIQASVLGFVLMLPWWVFNWKPAIAKAFLSGGSCVILSPQKAFLIKRSDCCMSSVRRCSARIDPISDWDCRHVFSLTATPEISDRDRAANSDRSVFDGFATSPVDGSS</sequence>
<keyword evidence="1" id="KW-0328">Glycosyltransferase</keyword>
<organism evidence="1 2">
    <name type="scientific">Desertifilum tharense IPPAS B-1220</name>
    <dbReference type="NCBI Taxonomy" id="1781255"/>
    <lineage>
        <taxon>Bacteria</taxon>
        <taxon>Bacillati</taxon>
        <taxon>Cyanobacteriota</taxon>
        <taxon>Cyanophyceae</taxon>
        <taxon>Desertifilales</taxon>
        <taxon>Desertifilaceae</taxon>
        <taxon>Desertifilum</taxon>
    </lineage>
</organism>
<keyword evidence="2" id="KW-1185">Reference proteome</keyword>
<dbReference type="Proteomes" id="UP000095472">
    <property type="component" value="Chromosome"/>
</dbReference>
<keyword evidence="1" id="KW-0808">Transferase</keyword>
<protein>
    <submittedName>
        <fullName evidence="1">ArnT family glycosyltransferase</fullName>
        <ecNumber evidence="1">2.4.-.-</ecNumber>
    </submittedName>
</protein>
<accession>A0ACD5GRK1</accession>
<evidence type="ECO:0000313" key="2">
    <source>
        <dbReference type="Proteomes" id="UP000095472"/>
    </source>
</evidence>
<gene>
    <name evidence="1" type="ORF">BH720_028340</name>
</gene>
<name>A0ACD5GRK1_9CYAN</name>
<evidence type="ECO:0000313" key="1">
    <source>
        <dbReference type="EMBL" id="XPM63247.1"/>
    </source>
</evidence>
<proteinExistence type="predicted"/>
<dbReference type="EMBL" id="CP182909">
    <property type="protein sequence ID" value="XPM63247.1"/>
    <property type="molecule type" value="Genomic_DNA"/>
</dbReference>
<reference evidence="1 2" key="1">
    <citation type="journal article" date="2016" name="Genome Announc.">
        <title>Draft Genome Sequence of the Thermotolerant Cyanobacterium Desertifilum sp. IPPAS B-1220.</title>
        <authorList>
            <person name="Mironov K.S."/>
            <person name="Sinetova M.A."/>
            <person name="Bolatkhan K."/>
            <person name="Zayadan B.K."/>
            <person name="Ustinova V.V."/>
            <person name="Kupriyanova E.V."/>
            <person name="Skrypnik A.N."/>
            <person name="Gogoleva N.E."/>
            <person name="Gogolev Y.V."/>
            <person name="Los D.A."/>
        </authorList>
    </citation>
    <scope>NUCLEOTIDE SEQUENCE [LARGE SCALE GENOMIC DNA]</scope>
    <source>
        <strain evidence="1 2">IPPAS B-1220</strain>
    </source>
</reference>